<reference evidence="1 2" key="1">
    <citation type="submission" date="2015-01" db="EMBL/GenBank/DDBJ databases">
        <authorList>
            <person name="Filippidou S."/>
            <person name="Jeanneret N."/>
            <person name="Russel-Delif L."/>
            <person name="Junier T."/>
            <person name="Wunderlin T."/>
            <person name="Molina V."/>
            <person name="Johnson S.L."/>
            <person name="Davenport K.W."/>
            <person name="Chain P.S."/>
            <person name="Dorador C."/>
            <person name="Junier P."/>
        </authorList>
    </citation>
    <scope>NUCLEOTIDE SEQUENCE [LARGE SCALE GENOMIC DNA]</scope>
    <source>
        <strain evidence="1 2">Et7/4</strain>
    </source>
</reference>
<dbReference type="EMBL" id="JYBP01000003">
    <property type="protein sequence ID" value="KJE25897.1"/>
    <property type="molecule type" value="Genomic_DNA"/>
</dbReference>
<sequence>MQRNHWLTTIKQRRQGWSSLYARPIDVGGIVVFHSPFRCFAAIRSKLSHRGSFNDKGGDAQ</sequence>
<dbReference type="PATRIC" id="fig|1462.6.peg.3149"/>
<evidence type="ECO:0000313" key="2">
    <source>
        <dbReference type="Proteomes" id="UP000032522"/>
    </source>
</evidence>
<gene>
    <name evidence="1" type="ORF">LG52_2853</name>
</gene>
<dbReference type="AlphaFoldDB" id="A0A0D8BR77"/>
<proteinExistence type="predicted"/>
<evidence type="ECO:0000313" key="1">
    <source>
        <dbReference type="EMBL" id="KJE25897.1"/>
    </source>
</evidence>
<dbReference type="Proteomes" id="UP000032522">
    <property type="component" value="Unassembled WGS sequence"/>
</dbReference>
<organism evidence="1 2">
    <name type="scientific">Geobacillus kaustophilus</name>
    <dbReference type="NCBI Taxonomy" id="1462"/>
    <lineage>
        <taxon>Bacteria</taxon>
        <taxon>Bacillati</taxon>
        <taxon>Bacillota</taxon>
        <taxon>Bacilli</taxon>
        <taxon>Bacillales</taxon>
        <taxon>Anoxybacillaceae</taxon>
        <taxon>Geobacillus</taxon>
        <taxon>Geobacillus thermoleovorans group</taxon>
    </lineage>
</organism>
<name>A0A0D8BR77_GEOKU</name>
<accession>A0A0D8BR77</accession>
<comment type="caution">
    <text evidence="1">The sequence shown here is derived from an EMBL/GenBank/DDBJ whole genome shotgun (WGS) entry which is preliminary data.</text>
</comment>
<protein>
    <submittedName>
        <fullName evidence="1">Uncharacterized protein</fullName>
    </submittedName>
</protein>